<comment type="caution">
    <text evidence="1">The sequence shown here is derived from an EMBL/GenBank/DDBJ whole genome shotgun (WGS) entry which is preliminary data.</text>
</comment>
<dbReference type="RefSeq" id="WP_271868129.1">
    <property type="nucleotide sequence ID" value="NZ_CAWQNU010000098.1"/>
</dbReference>
<dbReference type="EMBL" id="JAQMFO010000084">
    <property type="protein sequence ID" value="MDB6375120.1"/>
    <property type="molecule type" value="Genomic_DNA"/>
</dbReference>
<evidence type="ECO:0000313" key="1">
    <source>
        <dbReference type="EMBL" id="MDB6375120.1"/>
    </source>
</evidence>
<dbReference type="AlphaFoldDB" id="A0AAW6BTG4"/>
<proteinExistence type="predicted"/>
<accession>A0AAW6BTG4</accession>
<evidence type="ECO:0008006" key="3">
    <source>
        <dbReference type="Google" id="ProtNLM"/>
    </source>
</evidence>
<organism evidence="1 2">
    <name type="scientific">Photorhabdus bodei</name>
    <dbReference type="NCBI Taxonomy" id="2029681"/>
    <lineage>
        <taxon>Bacteria</taxon>
        <taxon>Pseudomonadati</taxon>
        <taxon>Pseudomonadota</taxon>
        <taxon>Gammaproteobacteria</taxon>
        <taxon>Enterobacterales</taxon>
        <taxon>Morganellaceae</taxon>
        <taxon>Photorhabdus</taxon>
    </lineage>
</organism>
<reference evidence="1" key="1">
    <citation type="submission" date="2023-01" db="EMBL/GenBank/DDBJ databases">
        <title>Genome sequencing of Photorhabdus bodei 09-20.</title>
        <authorList>
            <person name="Kalindamar S."/>
            <person name="Kumru S."/>
        </authorList>
    </citation>
    <scope>NUCLEOTIDE SEQUENCE</scope>
    <source>
        <strain evidence="1">09-20</strain>
    </source>
</reference>
<name>A0AAW6BTG4_9GAMM</name>
<gene>
    <name evidence="1" type="ORF">PH362_25375</name>
</gene>
<evidence type="ECO:0000313" key="2">
    <source>
        <dbReference type="Proteomes" id="UP001212996"/>
    </source>
</evidence>
<dbReference type="Proteomes" id="UP001212996">
    <property type="component" value="Unassembled WGS sequence"/>
</dbReference>
<sequence>MSVRGDSDLHKNMLYQLSVDNQKDILAAGKGDKATEERVIARQDAAIAVTAVAAGER</sequence>
<protein>
    <recommendedName>
        <fullName evidence="3">Hemagglutinin</fullName>
    </recommendedName>
</protein>